<proteinExistence type="predicted"/>
<keyword evidence="2" id="KW-1185">Reference proteome</keyword>
<gene>
    <name evidence="1" type="ORF">NQF86_02905</name>
</gene>
<protein>
    <recommendedName>
        <fullName evidence="3">Secreted protein</fullName>
    </recommendedName>
</protein>
<organism evidence="1 2">
    <name type="scientific">Bombella pluederhausensis</name>
    <dbReference type="NCBI Taxonomy" id="2967336"/>
    <lineage>
        <taxon>Bacteria</taxon>
        <taxon>Pseudomonadati</taxon>
        <taxon>Pseudomonadota</taxon>
        <taxon>Alphaproteobacteria</taxon>
        <taxon>Acetobacterales</taxon>
        <taxon>Acetobacteraceae</taxon>
        <taxon>Bombella</taxon>
    </lineage>
</organism>
<reference evidence="1" key="1">
    <citation type="submission" date="2022-07" db="EMBL/GenBank/DDBJ databases">
        <title>Bombella genomes.</title>
        <authorList>
            <person name="Harer L."/>
            <person name="Styblova S."/>
            <person name="Ehrmann M."/>
        </authorList>
    </citation>
    <scope>NUCLEOTIDE SEQUENCE</scope>
    <source>
        <strain evidence="1">TMW 2.2543</strain>
    </source>
</reference>
<name>A0ABT3WEU2_9PROT</name>
<evidence type="ECO:0000313" key="2">
    <source>
        <dbReference type="Proteomes" id="UP001165576"/>
    </source>
</evidence>
<sequence>MGNILILILFRAGSGFSLGRQACTVLRDLVIFISMKVPHDAFGSTPLDLIDTPMCCLIGFLHNILPTNIMALNWGGASE</sequence>
<evidence type="ECO:0008006" key="3">
    <source>
        <dbReference type="Google" id="ProtNLM"/>
    </source>
</evidence>
<evidence type="ECO:0000313" key="1">
    <source>
        <dbReference type="EMBL" id="MCX5617622.1"/>
    </source>
</evidence>
<comment type="caution">
    <text evidence="1">The sequence shown here is derived from an EMBL/GenBank/DDBJ whole genome shotgun (WGS) entry which is preliminary data.</text>
</comment>
<dbReference type="EMBL" id="JANIDY010000001">
    <property type="protein sequence ID" value="MCX5617622.1"/>
    <property type="molecule type" value="Genomic_DNA"/>
</dbReference>
<dbReference type="Proteomes" id="UP001165576">
    <property type="component" value="Unassembled WGS sequence"/>
</dbReference>
<accession>A0ABT3WEU2</accession>
<dbReference type="RefSeq" id="WP_266116096.1">
    <property type="nucleotide sequence ID" value="NZ_JANIDY010000001.1"/>
</dbReference>